<name>A0A0N0P3T1_LEPSE</name>
<evidence type="ECO:0000256" key="6">
    <source>
        <dbReference type="ARBA" id="ARBA00023042"/>
    </source>
</evidence>
<evidence type="ECO:0000313" key="9">
    <source>
        <dbReference type="EMBL" id="KPI84489.1"/>
    </source>
</evidence>
<dbReference type="PROSITE" id="PS51562">
    <property type="entry name" value="RNA_CAP0_MT"/>
    <property type="match status" value="1"/>
</dbReference>
<evidence type="ECO:0000259" key="8">
    <source>
        <dbReference type="PROSITE" id="PS51562"/>
    </source>
</evidence>
<comment type="catalytic activity">
    <reaction evidence="7">
        <text>a 5'-end (5'-triphosphoguanosine)-ribonucleoside in mRNA + S-adenosyl-L-methionine = a 5'-end (N(7)-methyl 5'-triphosphoguanosine)-ribonucleoside in mRNA + S-adenosyl-L-homocysteine</text>
        <dbReference type="Rhea" id="RHEA:67008"/>
        <dbReference type="Rhea" id="RHEA-COMP:17166"/>
        <dbReference type="Rhea" id="RHEA-COMP:17167"/>
        <dbReference type="ChEBI" id="CHEBI:57856"/>
        <dbReference type="ChEBI" id="CHEBI:59789"/>
        <dbReference type="ChEBI" id="CHEBI:156461"/>
        <dbReference type="ChEBI" id="CHEBI:167617"/>
        <dbReference type="EC" id="2.1.1.56"/>
    </reaction>
</comment>
<keyword evidence="6" id="KW-0507">mRNA processing</keyword>
<reference evidence="9 10" key="1">
    <citation type="journal article" date="2015" name="PLoS Pathog.">
        <title>Leptomonas seymouri: Adaptations to the Dixenous Life Cycle Analyzed by Genome Sequencing, Transcriptome Profiling and Co-infection with Leishmania donovani.</title>
        <authorList>
            <person name="Kraeva N."/>
            <person name="Butenko A."/>
            <person name="Hlavacova J."/>
            <person name="Kostygov A."/>
            <person name="Myskova J."/>
            <person name="Grybchuk D."/>
            <person name="Lestinova T."/>
            <person name="Votypka J."/>
            <person name="Volf P."/>
            <person name="Opperdoes F."/>
            <person name="Flegontov P."/>
            <person name="Lukes J."/>
            <person name="Yurchenko V."/>
        </authorList>
    </citation>
    <scope>NUCLEOTIDE SEQUENCE [LARGE SCALE GENOMIC DNA]</scope>
    <source>
        <strain evidence="9 10">ATCC 30220</strain>
    </source>
</reference>
<feature type="domain" description="MRNA cap 0 methyltransferase" evidence="8">
    <location>
        <begin position="23"/>
        <end position="319"/>
    </location>
</feature>
<keyword evidence="5" id="KW-0694">RNA-binding</keyword>
<evidence type="ECO:0000256" key="7">
    <source>
        <dbReference type="ARBA" id="ARBA00044712"/>
    </source>
</evidence>
<dbReference type="PANTHER" id="PTHR12189:SF1">
    <property type="entry name" value="MRNA (GUANINE-N(7))-METHYLTRANSFERASE"/>
    <property type="match status" value="1"/>
</dbReference>
<organism evidence="9 10">
    <name type="scientific">Leptomonas seymouri</name>
    <dbReference type="NCBI Taxonomy" id="5684"/>
    <lineage>
        <taxon>Eukaryota</taxon>
        <taxon>Discoba</taxon>
        <taxon>Euglenozoa</taxon>
        <taxon>Kinetoplastea</taxon>
        <taxon>Metakinetoplastina</taxon>
        <taxon>Trypanosomatida</taxon>
        <taxon>Trypanosomatidae</taxon>
        <taxon>Leishmaniinae</taxon>
        <taxon>Leptomonas</taxon>
    </lineage>
</organism>
<evidence type="ECO:0000256" key="2">
    <source>
        <dbReference type="ARBA" id="ARBA00022603"/>
    </source>
</evidence>
<evidence type="ECO:0000256" key="3">
    <source>
        <dbReference type="ARBA" id="ARBA00022679"/>
    </source>
</evidence>
<dbReference type="InterPro" id="IPR029063">
    <property type="entry name" value="SAM-dependent_MTases_sf"/>
</dbReference>
<dbReference type="CDD" id="cd02440">
    <property type="entry name" value="AdoMet_MTases"/>
    <property type="match status" value="1"/>
</dbReference>
<dbReference type="AlphaFoldDB" id="A0A0N0P3T1"/>
<comment type="caution">
    <text evidence="9">The sequence shown here is derived from an EMBL/GenBank/DDBJ whole genome shotgun (WGS) entry which is preliminary data.</text>
</comment>
<proteinExistence type="predicted"/>
<dbReference type="SUPFAM" id="SSF53335">
    <property type="entry name" value="S-adenosyl-L-methionine-dependent methyltransferases"/>
    <property type="match status" value="1"/>
</dbReference>
<evidence type="ECO:0000256" key="1">
    <source>
        <dbReference type="ARBA" id="ARBA00011926"/>
    </source>
</evidence>
<gene>
    <name evidence="9" type="ORF">ABL78_6452</name>
</gene>
<keyword evidence="10" id="KW-1185">Reference proteome</keyword>
<dbReference type="VEuPathDB" id="TriTrypDB:Lsey_0254_0060"/>
<keyword evidence="2 9" id="KW-0489">Methyltransferase</keyword>
<evidence type="ECO:0000256" key="4">
    <source>
        <dbReference type="ARBA" id="ARBA00022691"/>
    </source>
</evidence>
<dbReference type="InterPro" id="IPR004971">
    <property type="entry name" value="mRNA_G-N7_MeTrfase_dom"/>
</dbReference>
<keyword evidence="3 9" id="KW-0808">Transferase</keyword>
<dbReference type="Proteomes" id="UP000038009">
    <property type="component" value="Unassembled WGS sequence"/>
</dbReference>
<dbReference type="Pfam" id="PF03291">
    <property type="entry name" value="mRNA_G-N7_MeTrfase"/>
    <property type="match status" value="1"/>
</dbReference>
<dbReference type="InterPro" id="IPR039753">
    <property type="entry name" value="RG7MT1"/>
</dbReference>
<protein>
    <recommendedName>
        <fullName evidence="1">mRNA (guanine-N(7))-methyltransferase</fullName>
        <ecNumber evidence="1">2.1.1.56</ecNumber>
    </recommendedName>
</protein>
<dbReference type="Gene3D" id="3.40.50.150">
    <property type="entry name" value="Vaccinia Virus protein VP39"/>
    <property type="match status" value="1"/>
</dbReference>
<dbReference type="OrthoDB" id="10248867at2759"/>
<evidence type="ECO:0000256" key="5">
    <source>
        <dbReference type="ARBA" id="ARBA00022884"/>
    </source>
</evidence>
<dbReference type="GO" id="GO:0003723">
    <property type="term" value="F:RNA binding"/>
    <property type="evidence" value="ECO:0007669"/>
    <property type="project" value="UniProtKB-KW"/>
</dbReference>
<keyword evidence="4" id="KW-0949">S-adenosyl-L-methionine</keyword>
<evidence type="ECO:0000313" key="10">
    <source>
        <dbReference type="Proteomes" id="UP000038009"/>
    </source>
</evidence>
<dbReference type="EC" id="2.1.1.56" evidence="1"/>
<dbReference type="GO" id="GO:0004482">
    <property type="term" value="F:mRNA 5'-cap (guanine-N7-)-methyltransferase activity"/>
    <property type="evidence" value="ECO:0007669"/>
    <property type="project" value="UniProtKB-EC"/>
</dbReference>
<dbReference type="PANTHER" id="PTHR12189">
    <property type="entry name" value="MRNA GUANINE-7- METHYLTRANSFERASE"/>
    <property type="match status" value="1"/>
</dbReference>
<sequence length="324" mass="35557">MTLNEAAVSYDDVTRQRKDDRSSQQVAFRHFNNFVKKLLIQFALDHLATSGAAKEGSAAVLDIASGRGGDVGKWVYSQSRVQRGGQPAVAPVVKTSTYNCYDVSAECIREAERRFTELGSGSGKPLACSASFSVADCFADTFLKQTLPSSPMFGHYHVVTIQFAFHYACQSPALIRDVLSAVSNALVPGGVVLITTVDADVLSQRAVEGKLSNELYKISFPEPPRFEATATGTKQLAPCTRYHFKLEGFVDCAEYVVSMEMVSGIAKELHLNVCDAVTKPFSRFVDEYASNWKLNKGNKLSPSEYELVTLYRSLCFEKQYASSS</sequence>
<keyword evidence="6" id="KW-0506">mRNA capping</keyword>
<dbReference type="EMBL" id="LJSK01000254">
    <property type="protein sequence ID" value="KPI84489.1"/>
    <property type="molecule type" value="Genomic_DNA"/>
</dbReference>
<dbReference type="OMA" id="HYCFESM"/>
<accession>A0A0N0P3T1</accession>
<dbReference type="GO" id="GO:0005634">
    <property type="term" value="C:nucleus"/>
    <property type="evidence" value="ECO:0007669"/>
    <property type="project" value="TreeGrafter"/>
</dbReference>